<organism evidence="11 12">
    <name type="scientific">Terrabacter tumescens</name>
    <dbReference type="NCBI Taxonomy" id="60443"/>
    <lineage>
        <taxon>Bacteria</taxon>
        <taxon>Bacillati</taxon>
        <taxon>Actinomycetota</taxon>
        <taxon>Actinomycetes</taxon>
        <taxon>Micrococcales</taxon>
        <taxon>Intrasporangiaceae</taxon>
        <taxon>Terrabacter</taxon>
    </lineage>
</organism>
<reference evidence="12" key="1">
    <citation type="journal article" date="2019" name="Int. J. Syst. Evol. Microbiol.">
        <title>The Global Catalogue of Microorganisms (GCM) 10K type strain sequencing project: providing services to taxonomists for standard genome sequencing and annotation.</title>
        <authorList>
            <consortium name="The Broad Institute Genomics Platform"/>
            <consortium name="The Broad Institute Genome Sequencing Center for Infectious Disease"/>
            <person name="Wu L."/>
            <person name="Ma J."/>
        </authorList>
    </citation>
    <scope>NUCLEOTIDE SEQUENCE [LARGE SCALE GENOMIC DNA]</scope>
    <source>
        <strain evidence="12">JCM 1365</strain>
    </source>
</reference>
<comment type="caution">
    <text evidence="11">The sequence shown here is derived from an EMBL/GenBank/DDBJ whole genome shotgun (WGS) entry which is preliminary data.</text>
</comment>
<proteinExistence type="inferred from homology"/>
<dbReference type="EMBL" id="BMNZ01000003">
    <property type="protein sequence ID" value="GGM94320.1"/>
    <property type="molecule type" value="Genomic_DNA"/>
</dbReference>
<dbReference type="CDD" id="cd10030">
    <property type="entry name" value="UDG-F4_TTUDGA_SPO1dp_like"/>
    <property type="match status" value="1"/>
</dbReference>
<evidence type="ECO:0000256" key="2">
    <source>
        <dbReference type="ARBA" id="ARBA00019403"/>
    </source>
</evidence>
<keyword evidence="3" id="KW-0004">4Fe-4S</keyword>
<dbReference type="SUPFAM" id="SSF52141">
    <property type="entry name" value="Uracil-DNA glycosylase-like"/>
    <property type="match status" value="1"/>
</dbReference>
<dbReference type="InterPro" id="IPR005122">
    <property type="entry name" value="Uracil-DNA_glycosylase-like"/>
</dbReference>
<keyword evidence="9" id="KW-0234">DNA repair</keyword>
<dbReference type="PANTHER" id="PTHR33693:SF9">
    <property type="entry name" value="TYPE-4 URACIL-DNA GLYCOSYLASE"/>
    <property type="match status" value="1"/>
</dbReference>
<evidence type="ECO:0000256" key="6">
    <source>
        <dbReference type="ARBA" id="ARBA00022801"/>
    </source>
</evidence>
<dbReference type="InterPro" id="IPR051536">
    <property type="entry name" value="UDG_Type-4/5"/>
</dbReference>
<evidence type="ECO:0000256" key="7">
    <source>
        <dbReference type="ARBA" id="ARBA00023004"/>
    </source>
</evidence>
<dbReference type="Gene3D" id="3.40.470.10">
    <property type="entry name" value="Uracil-DNA glycosylase-like domain"/>
    <property type="match status" value="1"/>
</dbReference>
<dbReference type="Proteomes" id="UP000623461">
    <property type="component" value="Unassembled WGS sequence"/>
</dbReference>
<keyword evidence="4" id="KW-0479">Metal-binding</keyword>
<keyword evidence="6" id="KW-0378">Hydrolase</keyword>
<evidence type="ECO:0000256" key="1">
    <source>
        <dbReference type="ARBA" id="ARBA00006521"/>
    </source>
</evidence>
<dbReference type="SMART" id="SM00987">
    <property type="entry name" value="UreE_C"/>
    <property type="match status" value="1"/>
</dbReference>
<keyword evidence="8" id="KW-0411">Iron-sulfur</keyword>
<dbReference type="PANTHER" id="PTHR33693">
    <property type="entry name" value="TYPE-5 URACIL-DNA GLYCOSYLASE"/>
    <property type="match status" value="1"/>
</dbReference>
<name>A0ABQ2HX77_9MICO</name>
<evidence type="ECO:0000256" key="8">
    <source>
        <dbReference type="ARBA" id="ARBA00023014"/>
    </source>
</evidence>
<keyword evidence="12" id="KW-1185">Reference proteome</keyword>
<sequence length="217" mass="23206">MSSGAHDYPGADVFLPARHTVPALAKAVQDCRGCDLFRDATQAVFGAGARDAALVLVGEQPGDVEDRRGEPFVGPAGRILDQALAESGIARDEVWLTNAVKHFRFTQRGKRRMHEGPSRWHVASCQPWLLGELDAVKPRGVVTLGAIAGQSLYGAGFRVGASRGTVLDPPEGRREWVVATIHPSAVLRGRDRREELYAGLVADLRVALGALGSPSPT</sequence>
<dbReference type="NCBIfam" id="TIGR03914">
    <property type="entry name" value="UDG_fam_dom"/>
    <property type="match status" value="1"/>
</dbReference>
<protein>
    <recommendedName>
        <fullName evidence="2">Type-4 uracil-DNA glycosylase</fullName>
    </recommendedName>
</protein>
<dbReference type="InterPro" id="IPR005273">
    <property type="entry name" value="Ura-DNA_glyco_family4"/>
</dbReference>
<evidence type="ECO:0000256" key="3">
    <source>
        <dbReference type="ARBA" id="ARBA00022485"/>
    </source>
</evidence>
<evidence type="ECO:0000313" key="11">
    <source>
        <dbReference type="EMBL" id="GGM94320.1"/>
    </source>
</evidence>
<feature type="domain" description="Uracil-DNA glycosylase-like" evidence="10">
    <location>
        <begin position="45"/>
        <end position="205"/>
    </location>
</feature>
<dbReference type="InterPro" id="IPR036895">
    <property type="entry name" value="Uracil-DNA_glycosylase-like_sf"/>
</dbReference>
<dbReference type="Pfam" id="PF03167">
    <property type="entry name" value="UDG"/>
    <property type="match status" value="1"/>
</dbReference>
<keyword evidence="5" id="KW-0227">DNA damage</keyword>
<dbReference type="RefSeq" id="WP_030193672.1">
    <property type="nucleotide sequence ID" value="NZ_BMNZ01000003.1"/>
</dbReference>
<accession>A0ABQ2HX77</accession>
<evidence type="ECO:0000256" key="9">
    <source>
        <dbReference type="ARBA" id="ARBA00023204"/>
    </source>
</evidence>
<evidence type="ECO:0000256" key="5">
    <source>
        <dbReference type="ARBA" id="ARBA00022763"/>
    </source>
</evidence>
<dbReference type="SMART" id="SM00986">
    <property type="entry name" value="UDG"/>
    <property type="match status" value="1"/>
</dbReference>
<gene>
    <name evidence="11" type="ORF">GCM10009721_20720</name>
</gene>
<keyword evidence="7" id="KW-0408">Iron</keyword>
<evidence type="ECO:0000313" key="12">
    <source>
        <dbReference type="Proteomes" id="UP000623461"/>
    </source>
</evidence>
<comment type="similarity">
    <text evidence="1">Belongs to the uracil-DNA glycosylase (UDG) superfamily. Type 4 (UDGa) family.</text>
</comment>
<evidence type="ECO:0000256" key="4">
    <source>
        <dbReference type="ARBA" id="ARBA00022723"/>
    </source>
</evidence>
<evidence type="ECO:0000259" key="10">
    <source>
        <dbReference type="SMART" id="SM00986"/>
    </source>
</evidence>